<dbReference type="PROSITE" id="PS50071">
    <property type="entry name" value="HOMEOBOX_2"/>
    <property type="match status" value="2"/>
</dbReference>
<feature type="region of interest" description="Disordered" evidence="7">
    <location>
        <begin position="250"/>
        <end position="324"/>
    </location>
</feature>
<dbReference type="PANTHER" id="PTHR45793:SF12">
    <property type="entry name" value="TETRAPEPTIDE REPEAT HOMEOBOX 1"/>
    <property type="match status" value="1"/>
</dbReference>
<reference evidence="10" key="2">
    <citation type="submission" date="2025-08" db="UniProtKB">
        <authorList>
            <consortium name="RefSeq"/>
        </authorList>
    </citation>
    <scope>IDENTIFICATION</scope>
</reference>
<keyword evidence="9" id="KW-1185">Reference proteome</keyword>
<protein>
    <submittedName>
        <fullName evidence="10">Homeobox protein ESX1-like</fullName>
    </submittedName>
</protein>
<name>A0ABM3VRK8_ERIEU</name>
<dbReference type="GeneID" id="132532665"/>
<dbReference type="InterPro" id="IPR001356">
    <property type="entry name" value="HD"/>
</dbReference>
<sequence length="359" mass="40123">MSAQSSPVHQSTLSQRRRERTFFTDKQLQELQRYFKKNLYPSAWEQEVLAQQMNLKKDIVRVWFKNQRAKLSRLKSKPSRIPQKTEVFQPIKTVLASPHGVHQLPVVPAPYKPNTKSSAPAPSQSAQRATMAAPAPTYTCHTKTLRKRTVFTEGQLQELKRYFEQNQYPGYGELVALAQRLQLEEDRISVWFSNQRARTKDKFIRDPQGIQDPCSIAPALSPTTGGAKCQADAELCSIGIQTSDEPKVLMDKAPAPSSEAADPDPSLLTQQAPPDQRSPSHTVPAPQPPTLLQEGPRTQETLLSKPPPTQKTPQTSASPGRDYPTCRTSQVLNVLKSGSFLCLMWVTPLAETPEQMQTT</sequence>
<evidence type="ECO:0000259" key="8">
    <source>
        <dbReference type="PROSITE" id="PS50071"/>
    </source>
</evidence>
<proteinExistence type="predicted"/>
<evidence type="ECO:0000256" key="4">
    <source>
        <dbReference type="ARBA" id="ARBA00023242"/>
    </source>
</evidence>
<feature type="DNA-binding region" description="Homeobox" evidence="5">
    <location>
        <begin position="16"/>
        <end position="75"/>
    </location>
</feature>
<feature type="compositionally biased region" description="Polar residues" evidence="7">
    <location>
        <begin position="267"/>
        <end position="281"/>
    </location>
</feature>
<evidence type="ECO:0000313" key="10">
    <source>
        <dbReference type="RefSeq" id="XP_060026959.1"/>
    </source>
</evidence>
<dbReference type="CDD" id="cd00086">
    <property type="entry name" value="homeodomain"/>
    <property type="match status" value="2"/>
</dbReference>
<dbReference type="Pfam" id="PF00046">
    <property type="entry name" value="Homeodomain"/>
    <property type="match status" value="2"/>
</dbReference>
<feature type="domain" description="Homeobox" evidence="8">
    <location>
        <begin position="14"/>
        <end position="74"/>
    </location>
</feature>
<dbReference type="InterPro" id="IPR017970">
    <property type="entry name" value="Homeobox_CS"/>
</dbReference>
<accession>A0ABM3VRK8</accession>
<dbReference type="InterPro" id="IPR009057">
    <property type="entry name" value="Homeodomain-like_sf"/>
</dbReference>
<dbReference type="RefSeq" id="XP_060026959.1">
    <property type="nucleotide sequence ID" value="XM_060170976.1"/>
</dbReference>
<keyword evidence="4 5" id="KW-0539">Nucleus</keyword>
<dbReference type="SMART" id="SM00389">
    <property type="entry name" value="HOX"/>
    <property type="match status" value="2"/>
</dbReference>
<evidence type="ECO:0000256" key="3">
    <source>
        <dbReference type="ARBA" id="ARBA00023155"/>
    </source>
</evidence>
<evidence type="ECO:0000256" key="2">
    <source>
        <dbReference type="ARBA" id="ARBA00023125"/>
    </source>
</evidence>
<feature type="DNA-binding region" description="Homeobox" evidence="5">
    <location>
        <begin position="144"/>
        <end position="203"/>
    </location>
</feature>
<feature type="region of interest" description="Disordered" evidence="7">
    <location>
        <begin position="1"/>
        <end position="21"/>
    </location>
</feature>
<keyword evidence="3 5" id="KW-0371">Homeobox</keyword>
<evidence type="ECO:0000256" key="7">
    <source>
        <dbReference type="SAM" id="MobiDB-lite"/>
    </source>
</evidence>
<evidence type="ECO:0000256" key="6">
    <source>
        <dbReference type="RuleBase" id="RU000682"/>
    </source>
</evidence>
<dbReference type="PANTHER" id="PTHR45793">
    <property type="entry name" value="HOMEOBOX PROTEIN"/>
    <property type="match status" value="1"/>
</dbReference>
<feature type="compositionally biased region" description="Polar residues" evidence="7">
    <location>
        <begin position="1"/>
        <end position="14"/>
    </location>
</feature>
<evidence type="ECO:0000256" key="1">
    <source>
        <dbReference type="ARBA" id="ARBA00004123"/>
    </source>
</evidence>
<organism evidence="9 10">
    <name type="scientific">Erinaceus europaeus</name>
    <name type="common">Western European hedgehog</name>
    <dbReference type="NCBI Taxonomy" id="9365"/>
    <lineage>
        <taxon>Eukaryota</taxon>
        <taxon>Metazoa</taxon>
        <taxon>Chordata</taxon>
        <taxon>Craniata</taxon>
        <taxon>Vertebrata</taxon>
        <taxon>Euteleostomi</taxon>
        <taxon>Mammalia</taxon>
        <taxon>Eutheria</taxon>
        <taxon>Laurasiatheria</taxon>
        <taxon>Eulipotyphla</taxon>
        <taxon>Erinaceidae</taxon>
        <taxon>Erinaceinae</taxon>
        <taxon>Erinaceus</taxon>
    </lineage>
</organism>
<evidence type="ECO:0000313" key="9">
    <source>
        <dbReference type="Proteomes" id="UP001652624"/>
    </source>
</evidence>
<evidence type="ECO:0000256" key="5">
    <source>
        <dbReference type="PROSITE-ProRule" id="PRU00108"/>
    </source>
</evidence>
<dbReference type="Gene3D" id="1.10.10.60">
    <property type="entry name" value="Homeodomain-like"/>
    <property type="match status" value="2"/>
</dbReference>
<gene>
    <name evidence="10" type="primary">LOC132532665</name>
</gene>
<comment type="subcellular location">
    <subcellularLocation>
        <location evidence="1 5 6">Nucleus</location>
    </subcellularLocation>
</comment>
<dbReference type="SUPFAM" id="SSF46689">
    <property type="entry name" value="Homeodomain-like"/>
    <property type="match status" value="2"/>
</dbReference>
<feature type="compositionally biased region" description="Low complexity" evidence="7">
    <location>
        <begin position="251"/>
        <end position="266"/>
    </location>
</feature>
<keyword evidence="2 5" id="KW-0238">DNA-binding</keyword>
<dbReference type="Proteomes" id="UP001652624">
    <property type="component" value="Chromosome 2"/>
</dbReference>
<feature type="domain" description="Homeobox" evidence="8">
    <location>
        <begin position="142"/>
        <end position="202"/>
    </location>
</feature>
<dbReference type="PROSITE" id="PS00027">
    <property type="entry name" value="HOMEOBOX_1"/>
    <property type="match status" value="1"/>
</dbReference>
<reference evidence="9" key="1">
    <citation type="submission" date="2025-05" db="UniProtKB">
        <authorList>
            <consortium name="RefSeq"/>
        </authorList>
    </citation>
    <scope>NUCLEOTIDE SEQUENCE [LARGE SCALE GENOMIC DNA]</scope>
</reference>